<evidence type="ECO:0000313" key="3">
    <source>
        <dbReference type="Proteomes" id="UP000639396"/>
    </source>
</evidence>
<evidence type="ECO:0000313" key="2">
    <source>
        <dbReference type="EMBL" id="MBD2862877.1"/>
    </source>
</evidence>
<proteinExistence type="predicted"/>
<sequence length="660" mass="71986">MKNRIHSEENAYMEGREELDHSGRTPVEPKALSRRKLLASLGMAGVAMAVTGSLGAANERGRPTWQGNPGLPGDVQVLNEWNETAIRKVNSISELIQQSGMFDGQIFQVISYHDGMYKGGDLFIWSTALDKSLHDGGYYIDPTIPIPSFATFHTYYTAQNTGAGVFVRLNNQHEVNADQYGLVKATDDASFVWACAAIQAAINKASVSSTTDYYCKEVKINKGKYFSTNPIILSTNGSFSARMPALIGGDGNNIYDVEICKTTTNTVGAGYFGGDVDAVIFVSPTTARGDYVFGEHTSGFTLTRTIADVGYGYYAKNSAMAYRGNIQAIGHGYGIYTDDCWMSKLGFLRTYQGLKGIAVRGGTSNYGGQLYVDGAKERGFDFYSLTYSNLFCACDGVGGNLADGGVAYDFSFSKSVGGVFSMERHKGQEFYFHYSDGITISGRSYHATPVSNSSYKVFANGGSTVTFENFNWKETYGNSTMTAAEIAKYTFTNKANYVTVFDFDNCIMNENFAASGYVAQLDIKFAGNVLDAGYSNHCGLVTHILSLNHSTFKRLCYVGKTASIELLSANSMSATYNRYYANPFVLTEGTPSTIANPRPNRVLKNSISTDSNSPTNLYTLYDNDVAASAYLQGYVDSSGWLWVKPSTTGNNLDYKFIIST</sequence>
<dbReference type="AlphaFoldDB" id="A0A927H084"/>
<feature type="compositionally biased region" description="Basic and acidic residues" evidence="1">
    <location>
        <begin position="1"/>
        <end position="23"/>
    </location>
</feature>
<protein>
    <submittedName>
        <fullName evidence="2">Uncharacterized protein</fullName>
    </submittedName>
</protein>
<accession>A0A927H084</accession>
<organism evidence="2 3">
    <name type="scientific">Paenibacillus oceani</name>
    <dbReference type="NCBI Taxonomy" id="2772510"/>
    <lineage>
        <taxon>Bacteria</taxon>
        <taxon>Bacillati</taxon>
        <taxon>Bacillota</taxon>
        <taxon>Bacilli</taxon>
        <taxon>Bacillales</taxon>
        <taxon>Paenibacillaceae</taxon>
        <taxon>Paenibacillus</taxon>
    </lineage>
</organism>
<dbReference type="PROSITE" id="PS51318">
    <property type="entry name" value="TAT"/>
    <property type="match status" value="1"/>
</dbReference>
<name>A0A927H084_9BACL</name>
<reference evidence="2" key="1">
    <citation type="submission" date="2020-09" db="EMBL/GenBank/DDBJ databases">
        <title>A novel bacterium of genus Paenibacillus, isolated from South China Sea.</title>
        <authorList>
            <person name="Huang H."/>
            <person name="Mo K."/>
            <person name="Hu Y."/>
        </authorList>
    </citation>
    <scope>NUCLEOTIDE SEQUENCE</scope>
    <source>
        <strain evidence="2">IB182363</strain>
    </source>
</reference>
<feature type="region of interest" description="Disordered" evidence="1">
    <location>
        <begin position="1"/>
        <end position="29"/>
    </location>
</feature>
<keyword evidence="3" id="KW-1185">Reference proteome</keyword>
<comment type="caution">
    <text evidence="2">The sequence shown here is derived from an EMBL/GenBank/DDBJ whole genome shotgun (WGS) entry which is preliminary data.</text>
</comment>
<dbReference type="Proteomes" id="UP000639396">
    <property type="component" value="Unassembled WGS sequence"/>
</dbReference>
<evidence type="ECO:0000256" key="1">
    <source>
        <dbReference type="SAM" id="MobiDB-lite"/>
    </source>
</evidence>
<gene>
    <name evidence="2" type="ORF">IDH45_12870</name>
</gene>
<dbReference type="InterPro" id="IPR006311">
    <property type="entry name" value="TAT_signal"/>
</dbReference>
<dbReference type="EMBL" id="JACXJA010000015">
    <property type="protein sequence ID" value="MBD2862877.1"/>
    <property type="molecule type" value="Genomic_DNA"/>
</dbReference>